<gene>
    <name evidence="1" type="ORF">NDI79_05185</name>
</gene>
<accession>A0ABU2FYG2</accession>
<comment type="caution">
    <text evidence="1">The sequence shown here is derived from an EMBL/GenBank/DDBJ whole genome shotgun (WGS) entry which is preliminary data.</text>
</comment>
<dbReference type="RefSeq" id="WP_310927638.1">
    <property type="nucleotide sequence ID" value="NZ_JAMQOQ010000001.1"/>
</dbReference>
<keyword evidence="2" id="KW-1185">Reference proteome</keyword>
<dbReference type="Proteomes" id="UP001254813">
    <property type="component" value="Unassembled WGS sequence"/>
</dbReference>
<dbReference type="EMBL" id="JAMQOQ010000001">
    <property type="protein sequence ID" value="MDS0293568.1"/>
    <property type="molecule type" value="Genomic_DNA"/>
</dbReference>
<dbReference type="InterPro" id="IPR043900">
    <property type="entry name" value="DUF5788"/>
</dbReference>
<sequence length="145" mass="16943">MKEFERKQLLERVNREGATVGVDIPDAIDVQGEEVELRDFVFEIKRRDTIPEGERERVDRAKKNLRRERLERLQRIEENEVSYEEGERLVESIVGIDRALNALEQLRPANLEQEAQLQEAQDQKRWMNFLKQALGRDGGSGRGGR</sequence>
<proteinExistence type="predicted"/>
<evidence type="ECO:0000313" key="1">
    <source>
        <dbReference type="EMBL" id="MDS0293568.1"/>
    </source>
</evidence>
<organism evidence="1 2">
    <name type="scientific">Halogeometricum luteum</name>
    <dbReference type="NCBI Taxonomy" id="2950537"/>
    <lineage>
        <taxon>Archaea</taxon>
        <taxon>Methanobacteriati</taxon>
        <taxon>Methanobacteriota</taxon>
        <taxon>Stenosarchaea group</taxon>
        <taxon>Halobacteria</taxon>
        <taxon>Halobacteriales</taxon>
        <taxon>Haloferacaceae</taxon>
        <taxon>Halogeometricum</taxon>
    </lineage>
</organism>
<protein>
    <submittedName>
        <fullName evidence="1">DUF5788 family protein</fullName>
    </submittedName>
</protein>
<dbReference type="Pfam" id="PF19101">
    <property type="entry name" value="DUF5788"/>
    <property type="match status" value="1"/>
</dbReference>
<reference evidence="1 2" key="1">
    <citation type="submission" date="2022-06" db="EMBL/GenBank/DDBJ databases">
        <title>Halogeometricum sp. a new haloarchaeum isolate from saline soil.</title>
        <authorList>
            <person name="Strakova D."/>
            <person name="Galisteo C."/>
            <person name="Sanchez-Porro C."/>
            <person name="Ventosa A."/>
        </authorList>
    </citation>
    <scope>NUCLEOTIDE SEQUENCE [LARGE SCALE GENOMIC DNA]</scope>
    <source>
        <strain evidence="2">S3BR25-2</strain>
    </source>
</reference>
<name>A0ABU2FYG2_9EURY</name>
<evidence type="ECO:0000313" key="2">
    <source>
        <dbReference type="Proteomes" id="UP001254813"/>
    </source>
</evidence>